<feature type="region of interest" description="Disordered" evidence="1">
    <location>
        <begin position="116"/>
        <end position="224"/>
    </location>
</feature>
<feature type="compositionally biased region" description="Basic and acidic residues" evidence="1">
    <location>
        <begin position="116"/>
        <end position="129"/>
    </location>
</feature>
<feature type="compositionally biased region" description="Basic residues" evidence="1">
    <location>
        <begin position="173"/>
        <end position="202"/>
    </location>
</feature>
<evidence type="ECO:0000313" key="2">
    <source>
        <dbReference type="EMBL" id="OQV19178.1"/>
    </source>
</evidence>
<organism evidence="2 3">
    <name type="scientific">Hypsibius exemplaris</name>
    <name type="common">Freshwater tardigrade</name>
    <dbReference type="NCBI Taxonomy" id="2072580"/>
    <lineage>
        <taxon>Eukaryota</taxon>
        <taxon>Metazoa</taxon>
        <taxon>Ecdysozoa</taxon>
        <taxon>Tardigrada</taxon>
        <taxon>Eutardigrada</taxon>
        <taxon>Parachela</taxon>
        <taxon>Hypsibioidea</taxon>
        <taxon>Hypsibiidae</taxon>
        <taxon>Hypsibius</taxon>
    </lineage>
</organism>
<accession>A0A1W0WVE3</accession>
<gene>
    <name evidence="2" type="ORF">BV898_06815</name>
</gene>
<dbReference type="EMBL" id="MTYJ01000042">
    <property type="protein sequence ID" value="OQV19178.1"/>
    <property type="molecule type" value="Genomic_DNA"/>
</dbReference>
<dbReference type="OrthoDB" id="10006939at2759"/>
<feature type="compositionally biased region" description="Acidic residues" evidence="1">
    <location>
        <begin position="130"/>
        <end position="141"/>
    </location>
</feature>
<dbReference type="AlphaFoldDB" id="A0A1W0WVE3"/>
<name>A0A1W0WVE3_HYPEX</name>
<keyword evidence="3" id="KW-1185">Reference proteome</keyword>
<protein>
    <submittedName>
        <fullName evidence="2">Uncharacterized protein</fullName>
    </submittedName>
</protein>
<evidence type="ECO:0000313" key="3">
    <source>
        <dbReference type="Proteomes" id="UP000192578"/>
    </source>
</evidence>
<proteinExistence type="predicted"/>
<comment type="caution">
    <text evidence="2">The sequence shown here is derived from an EMBL/GenBank/DDBJ whole genome shotgun (WGS) entry which is preliminary data.</text>
</comment>
<evidence type="ECO:0000256" key="1">
    <source>
        <dbReference type="SAM" id="MobiDB-lite"/>
    </source>
</evidence>
<feature type="compositionally biased region" description="Basic residues" evidence="1">
    <location>
        <begin position="149"/>
        <end position="161"/>
    </location>
</feature>
<dbReference type="Proteomes" id="UP000192578">
    <property type="component" value="Unassembled WGS sequence"/>
</dbReference>
<sequence>MPAKTSSEARAAILALHGIGLTSRKIVEALKKQNYSVSKSTVTSVVRDLRNAEAGIVKPPRRIPPQNLPSVRTKDLIGKVKKEIRKSGQLTKRQIAKKYEVSVNTICRIIKHDLSNARDSNSPEDRGSADEEEEDANDDEAAAAAAEKAKRRERRERKGKVARADDDASSERTKKRKKSSKSSSSRKKKSVKAKIPKVRRRRDSPVADLLQPHGNDEAESEDSL</sequence>
<feature type="compositionally biased region" description="Basic and acidic residues" evidence="1">
    <location>
        <begin position="162"/>
        <end position="172"/>
    </location>
</feature>
<reference evidence="3" key="1">
    <citation type="submission" date="2017-01" db="EMBL/GenBank/DDBJ databases">
        <title>Comparative genomics of anhydrobiosis in the tardigrade Hypsibius dujardini.</title>
        <authorList>
            <person name="Yoshida Y."/>
            <person name="Koutsovoulos G."/>
            <person name="Laetsch D."/>
            <person name="Stevens L."/>
            <person name="Kumar S."/>
            <person name="Horikawa D."/>
            <person name="Ishino K."/>
            <person name="Komine S."/>
            <person name="Tomita M."/>
            <person name="Blaxter M."/>
            <person name="Arakawa K."/>
        </authorList>
    </citation>
    <scope>NUCLEOTIDE SEQUENCE [LARGE SCALE GENOMIC DNA]</scope>
    <source>
        <strain evidence="3">Z151</strain>
    </source>
</reference>